<accession>A0ABY5QHG8</accession>
<proteinExistence type="predicted"/>
<dbReference type="RefSeq" id="WP_257959294.1">
    <property type="nucleotide sequence ID" value="NZ_CP102780.1"/>
</dbReference>
<sequence>MGIQPNSLTNSPNLPFLWTPRETLSDRRLDVLRDFNRKVAENSRPPQGVFFDFMEFFTYMGPIDLLGDFIDDDRRKSETLSRLARCHIATSSAGRDFLAGQGLLSQVVDDSWTLMRGLRRAAREQMLEGAELGDRHLIVMTFPNLELRMPLEIECFRRGDGALSEAEAWKLIMTCDATNRTLLDRFSSEQRSAQVETYDTDVLRAWCELLNCCRRQTPVGQRGSEEILEAFGYAYLAIARGAATKEDHARLPLLEILRLCVQFFDEANNPKASGLVWRDVAKYFHEKGEKSQEIVALNTAGAKLFLAADGYSLLKQADKARKFLEMAFDAYRESGNLAETSRTGKALFDCHIDCNFQSRARAVAAIVADAERRLGNIEVADRWKALAKQVPPLEGQKPPIDAVDVTFRGPVAVGYPTARTAILESESGRARAD</sequence>
<organism evidence="1 2">
    <name type="scientific">Pandoraea commovens</name>
    <dbReference type="NCBI Taxonomy" id="2508289"/>
    <lineage>
        <taxon>Bacteria</taxon>
        <taxon>Pseudomonadati</taxon>
        <taxon>Pseudomonadota</taxon>
        <taxon>Betaproteobacteria</taxon>
        <taxon>Burkholderiales</taxon>
        <taxon>Burkholderiaceae</taxon>
        <taxon>Pandoraea</taxon>
    </lineage>
</organism>
<name>A0ABY5QHG8_9BURK</name>
<gene>
    <name evidence="1" type="ORF">NTU39_04315</name>
</gene>
<evidence type="ECO:0000313" key="1">
    <source>
        <dbReference type="EMBL" id="UVA80256.1"/>
    </source>
</evidence>
<evidence type="ECO:0000313" key="2">
    <source>
        <dbReference type="Proteomes" id="UP001058980"/>
    </source>
</evidence>
<keyword evidence="2" id="KW-1185">Reference proteome</keyword>
<dbReference type="EMBL" id="CP102780">
    <property type="protein sequence ID" value="UVA80256.1"/>
    <property type="molecule type" value="Genomic_DNA"/>
</dbReference>
<reference evidence="1" key="1">
    <citation type="submission" date="2022-08" db="EMBL/GenBank/DDBJ databases">
        <title>Multi-unit outbreak of Pandoraea commovens among non-cystic fibrosis intensive care patients from 2019 to 2021 in Berlin, Germany.</title>
        <authorList>
            <person name="Menzel P."/>
        </authorList>
    </citation>
    <scope>NUCLEOTIDE SEQUENCE</scope>
    <source>
        <strain evidence="1">LB-19-202-79</strain>
    </source>
</reference>
<protein>
    <submittedName>
        <fullName evidence="1">Uncharacterized protein</fullName>
    </submittedName>
</protein>
<dbReference type="Proteomes" id="UP001058980">
    <property type="component" value="Chromosome"/>
</dbReference>